<keyword evidence="3" id="KW-1185">Reference proteome</keyword>
<name>A0A9P1IBJ2_9PELO</name>
<sequence length="446" mass="51894">MNFLLLILFSIFHYISSINVQICSPFPVINFRGSNDITKQIRGDVGAVVFSPLQCSKCTAFLRRLNEIGSNFKILLVAQHFEADHLITNTARTFPNLRIAKAQWSNYDAKNYDTIIIDQCGRITENALSSPRTDVLRYNDLEEALRRAATGNGQCGNCDPRYNNQAQKDQYVQQQQYHYPQYPAQQQQNQQYQQRQYPSHQQYIHQPYDQRNNIPFYTPPTPTNPPFIQKPTQTTTTTTESVADYFDYYDNENDNSRTTIKPQTQIQRPNIDRRFNQPTQPFLQNDQYELKTCNDEYCYREVSQNGNLNQAPCCKEGIYLTDVCVPGKCSNSTVQLCCFQKFLRAKYACCNDKTMDENTERSTNKFNKCCNENFLKLDQCCTPEAAGKYWKTVYDVCFPNIYVNYSSVSFEVHYTEGVRVHDMNKSSHWNFQCPFGKKAHQYAYLP</sequence>
<comment type="caution">
    <text evidence="2">The sequence shown here is derived from an EMBL/GenBank/DDBJ whole genome shotgun (WGS) entry which is preliminary data.</text>
</comment>
<evidence type="ECO:0000313" key="2">
    <source>
        <dbReference type="EMBL" id="CAI5442154.1"/>
    </source>
</evidence>
<gene>
    <name evidence="2" type="ORF">CAMP_LOCUS4791</name>
</gene>
<evidence type="ECO:0008006" key="4">
    <source>
        <dbReference type="Google" id="ProtNLM"/>
    </source>
</evidence>
<feature type="chain" id="PRO_5040490558" description="Selenoprotein P N-terminal domain-containing protein" evidence="1">
    <location>
        <begin position="18"/>
        <end position="446"/>
    </location>
</feature>
<evidence type="ECO:0000313" key="3">
    <source>
        <dbReference type="Proteomes" id="UP001152747"/>
    </source>
</evidence>
<dbReference type="Proteomes" id="UP001152747">
    <property type="component" value="Unassembled WGS sequence"/>
</dbReference>
<reference evidence="2" key="1">
    <citation type="submission" date="2022-11" db="EMBL/GenBank/DDBJ databases">
        <authorList>
            <person name="Kikuchi T."/>
        </authorList>
    </citation>
    <scope>NUCLEOTIDE SEQUENCE</scope>
    <source>
        <strain evidence="2">PS1010</strain>
    </source>
</reference>
<dbReference type="AlphaFoldDB" id="A0A9P1IBJ2"/>
<accession>A0A9P1IBJ2</accession>
<keyword evidence="1" id="KW-0732">Signal</keyword>
<feature type="signal peptide" evidence="1">
    <location>
        <begin position="1"/>
        <end position="17"/>
    </location>
</feature>
<organism evidence="2 3">
    <name type="scientific">Caenorhabditis angaria</name>
    <dbReference type="NCBI Taxonomy" id="860376"/>
    <lineage>
        <taxon>Eukaryota</taxon>
        <taxon>Metazoa</taxon>
        <taxon>Ecdysozoa</taxon>
        <taxon>Nematoda</taxon>
        <taxon>Chromadorea</taxon>
        <taxon>Rhabditida</taxon>
        <taxon>Rhabditina</taxon>
        <taxon>Rhabditomorpha</taxon>
        <taxon>Rhabditoidea</taxon>
        <taxon>Rhabditidae</taxon>
        <taxon>Peloderinae</taxon>
        <taxon>Caenorhabditis</taxon>
    </lineage>
</organism>
<proteinExistence type="predicted"/>
<dbReference type="OrthoDB" id="6134775at2759"/>
<protein>
    <recommendedName>
        <fullName evidence="4">Selenoprotein P N-terminal domain-containing protein</fullName>
    </recommendedName>
</protein>
<dbReference type="EMBL" id="CANHGI010000002">
    <property type="protein sequence ID" value="CAI5442154.1"/>
    <property type="molecule type" value="Genomic_DNA"/>
</dbReference>
<evidence type="ECO:0000256" key="1">
    <source>
        <dbReference type="SAM" id="SignalP"/>
    </source>
</evidence>